<evidence type="ECO:0000256" key="1">
    <source>
        <dbReference type="ARBA" id="ARBA00005189"/>
    </source>
</evidence>
<comment type="caution">
    <text evidence="5">The sequence shown here is derived from an EMBL/GenBank/DDBJ whole genome shotgun (WGS) entry which is preliminary data.</text>
</comment>
<evidence type="ECO:0000313" key="6">
    <source>
        <dbReference type="Proteomes" id="UP000829517"/>
    </source>
</evidence>
<dbReference type="PANTHER" id="PTHR10434">
    <property type="entry name" value="1-ACYL-SN-GLYCEROL-3-PHOSPHATE ACYLTRANSFERASE"/>
    <property type="match status" value="1"/>
</dbReference>
<reference evidence="5 6" key="1">
    <citation type="submission" date="2021-01" db="EMBL/GenBank/DDBJ databases">
        <title>Genome sequencing of Joostella atrarenae M1-2 (= KCTC 23194).</title>
        <authorList>
            <person name="Zakaria M.R."/>
            <person name="Lam M.Q."/>
            <person name="Chong C.S."/>
        </authorList>
    </citation>
    <scope>NUCLEOTIDE SEQUENCE [LARGE SCALE GENOMIC DNA]</scope>
    <source>
        <strain evidence="5 6">M1-2</strain>
    </source>
</reference>
<dbReference type="InterPro" id="IPR002123">
    <property type="entry name" value="Plipid/glycerol_acylTrfase"/>
</dbReference>
<dbReference type="GO" id="GO:0016746">
    <property type="term" value="F:acyltransferase activity"/>
    <property type="evidence" value="ECO:0007669"/>
    <property type="project" value="UniProtKB-KW"/>
</dbReference>
<dbReference type="SUPFAM" id="SSF69593">
    <property type="entry name" value="Glycerol-3-phosphate (1)-acyltransferase"/>
    <property type="match status" value="1"/>
</dbReference>
<accession>A0ABS9J2L4</accession>
<dbReference type="SMART" id="SM00563">
    <property type="entry name" value="PlsC"/>
    <property type="match status" value="1"/>
</dbReference>
<dbReference type="Pfam" id="PF01553">
    <property type="entry name" value="Acyltransferase"/>
    <property type="match status" value="1"/>
</dbReference>
<keyword evidence="2" id="KW-0808">Transferase</keyword>
<evidence type="ECO:0000259" key="4">
    <source>
        <dbReference type="SMART" id="SM00563"/>
    </source>
</evidence>
<sequence>MARLSHWLFNTVLGWKQIGAFPPLKKYIIIVVPHTSWHDFYIGVLVRSMATDSMNFVGKKELFDSPIGWYFKWMGGAPIDRSKNSNTVDAVVSLFEEKDEFRLQIAPEGTRKRVKEWKTGFYHIAKGAGVPIVMIAFDYKNKEVRIEPPFYPSDDIKSDFDLMYRHFSGVIGKIPEYSFIYEKSSSKESE</sequence>
<comment type="pathway">
    <text evidence="1">Lipid metabolism.</text>
</comment>
<evidence type="ECO:0000256" key="3">
    <source>
        <dbReference type="ARBA" id="ARBA00023315"/>
    </source>
</evidence>
<protein>
    <submittedName>
        <fullName evidence="5">1-acyl-sn-glycerol-3-phosphate acyltransferase</fullName>
    </submittedName>
</protein>
<evidence type="ECO:0000313" key="5">
    <source>
        <dbReference type="EMBL" id="MCF8714629.1"/>
    </source>
</evidence>
<dbReference type="PANTHER" id="PTHR10434:SF9">
    <property type="entry name" value="PHOSPHOLIPID_GLYCEROL ACYLTRANSFERASE DOMAIN-CONTAINING PROTEIN"/>
    <property type="match status" value="1"/>
</dbReference>
<dbReference type="EMBL" id="JAETXX010000003">
    <property type="protein sequence ID" value="MCF8714629.1"/>
    <property type="molecule type" value="Genomic_DNA"/>
</dbReference>
<name>A0ABS9J2L4_9FLAO</name>
<proteinExistence type="predicted"/>
<organism evidence="5 6">
    <name type="scientific">Joostella atrarenae</name>
    <dbReference type="NCBI Taxonomy" id="679257"/>
    <lineage>
        <taxon>Bacteria</taxon>
        <taxon>Pseudomonadati</taxon>
        <taxon>Bacteroidota</taxon>
        <taxon>Flavobacteriia</taxon>
        <taxon>Flavobacteriales</taxon>
        <taxon>Flavobacteriaceae</taxon>
        <taxon>Joostella</taxon>
    </lineage>
</organism>
<keyword evidence="3 5" id="KW-0012">Acyltransferase</keyword>
<gene>
    <name evidence="5" type="ORF">JM658_07260</name>
</gene>
<dbReference type="Proteomes" id="UP000829517">
    <property type="component" value="Unassembled WGS sequence"/>
</dbReference>
<dbReference type="RefSeq" id="WP_236958592.1">
    <property type="nucleotide sequence ID" value="NZ_JAETXX010000003.1"/>
</dbReference>
<evidence type="ECO:0000256" key="2">
    <source>
        <dbReference type="ARBA" id="ARBA00022679"/>
    </source>
</evidence>
<feature type="domain" description="Phospholipid/glycerol acyltransferase" evidence="4">
    <location>
        <begin position="28"/>
        <end position="140"/>
    </location>
</feature>
<keyword evidence="6" id="KW-1185">Reference proteome</keyword>